<comment type="caution">
    <text evidence="5">The sequence shown here is derived from an EMBL/GenBank/DDBJ whole genome shotgun (WGS) entry which is preliminary data.</text>
</comment>
<dbReference type="InterPro" id="IPR003593">
    <property type="entry name" value="AAA+_ATPase"/>
</dbReference>
<dbReference type="EMBL" id="VDGH01000007">
    <property type="protein sequence ID" value="TQR12533.1"/>
    <property type="molecule type" value="Genomic_DNA"/>
</dbReference>
<gene>
    <name evidence="5" type="ORF">FG382_12975</name>
</gene>
<dbReference type="SMART" id="SM00382">
    <property type="entry name" value="AAA"/>
    <property type="match status" value="1"/>
</dbReference>
<dbReference type="PANTHER" id="PTHR42939:SF1">
    <property type="entry name" value="ABC TRANSPORTER ATP-BINDING PROTEIN ALBC-RELATED"/>
    <property type="match status" value="1"/>
</dbReference>
<dbReference type="GO" id="GO:0016887">
    <property type="term" value="F:ATP hydrolysis activity"/>
    <property type="evidence" value="ECO:0007669"/>
    <property type="project" value="InterPro"/>
</dbReference>
<dbReference type="InterPro" id="IPR003439">
    <property type="entry name" value="ABC_transporter-like_ATP-bd"/>
</dbReference>
<dbReference type="SUPFAM" id="SSF52540">
    <property type="entry name" value="P-loop containing nucleoside triphosphate hydrolases"/>
    <property type="match status" value="1"/>
</dbReference>
<dbReference type="OrthoDB" id="2290519at2"/>
<dbReference type="Proteomes" id="UP000317316">
    <property type="component" value="Unassembled WGS sequence"/>
</dbReference>
<sequence length="281" mass="31558">MLNYLRSGGGSVGNVILEASDLKKEIDGKEILQHVSFQIEEHASIAIRGSNGSGKSTLLKLLAGIYDPTSGKLVRNAKRIGYVPEHFPENLRFKLKEYLTLVATFQGMSETDIEAELSEYIRLFGIEPFTNTPLKKCSKGTKQKVGILQALLIKPDILLLDEPLTGLDTSSQLNLMAMLEKLKTKMTIIFTTHEDLLVDNIADQIFYVKDGRVLVHTETKSPHLVIKVRFSNKSVLLRLQLNEMHIEEDIAIITVSKDKSDDLLRKLLNNNCSVLDVRERI</sequence>
<dbReference type="GO" id="GO:0005524">
    <property type="term" value="F:ATP binding"/>
    <property type="evidence" value="ECO:0007669"/>
    <property type="project" value="UniProtKB-KW"/>
</dbReference>
<evidence type="ECO:0000256" key="2">
    <source>
        <dbReference type="ARBA" id="ARBA00022741"/>
    </source>
</evidence>
<dbReference type="PROSITE" id="PS50893">
    <property type="entry name" value="ABC_TRANSPORTER_2"/>
    <property type="match status" value="1"/>
</dbReference>
<dbReference type="InterPro" id="IPR051782">
    <property type="entry name" value="ABC_Transporter_VariousFunc"/>
</dbReference>
<evidence type="ECO:0000313" key="6">
    <source>
        <dbReference type="Proteomes" id="UP000317316"/>
    </source>
</evidence>
<keyword evidence="3 5" id="KW-0067">ATP-binding</keyword>
<reference evidence="5 6" key="1">
    <citation type="submission" date="2019-05" db="EMBL/GenBank/DDBJ databases">
        <title>Psychrobacillus vulpis sp. nov., a new species isolated from feces of a red fox that inhabits in The Tablas de Daimiel Natural Park, Albacete, Spain.</title>
        <authorList>
            <person name="Rodriguez M."/>
            <person name="Reina J.C."/>
            <person name="Bejar V."/>
            <person name="Llamas I."/>
        </authorList>
    </citation>
    <scope>NUCLEOTIDE SEQUENCE [LARGE SCALE GENOMIC DNA]</scope>
    <source>
        <strain evidence="5 6">NEAU-3TGS17</strain>
    </source>
</reference>
<dbReference type="Pfam" id="PF00005">
    <property type="entry name" value="ABC_tran"/>
    <property type="match status" value="1"/>
</dbReference>
<evidence type="ECO:0000313" key="5">
    <source>
        <dbReference type="EMBL" id="TQR12533.1"/>
    </source>
</evidence>
<keyword evidence="6" id="KW-1185">Reference proteome</keyword>
<evidence type="ECO:0000256" key="3">
    <source>
        <dbReference type="ARBA" id="ARBA00022840"/>
    </source>
</evidence>
<protein>
    <submittedName>
        <fullName evidence="5">ABC transporter ATP-binding protein</fullName>
    </submittedName>
</protein>
<feature type="domain" description="ABC transporter" evidence="4">
    <location>
        <begin position="17"/>
        <end position="235"/>
    </location>
</feature>
<evidence type="ECO:0000259" key="4">
    <source>
        <dbReference type="PROSITE" id="PS50893"/>
    </source>
</evidence>
<dbReference type="PANTHER" id="PTHR42939">
    <property type="entry name" value="ABC TRANSPORTER ATP-BINDING PROTEIN ALBC-RELATED"/>
    <property type="match status" value="1"/>
</dbReference>
<dbReference type="Gene3D" id="3.40.50.300">
    <property type="entry name" value="P-loop containing nucleotide triphosphate hydrolases"/>
    <property type="match status" value="1"/>
</dbReference>
<evidence type="ECO:0000256" key="1">
    <source>
        <dbReference type="ARBA" id="ARBA00022448"/>
    </source>
</evidence>
<dbReference type="RefSeq" id="WP_142539313.1">
    <property type="nucleotide sequence ID" value="NZ_VDGH01000007.1"/>
</dbReference>
<accession>A0A544T4Z8</accession>
<dbReference type="InterPro" id="IPR027417">
    <property type="entry name" value="P-loop_NTPase"/>
</dbReference>
<keyword evidence="2" id="KW-0547">Nucleotide-binding</keyword>
<dbReference type="CDD" id="cd03230">
    <property type="entry name" value="ABC_DR_subfamily_A"/>
    <property type="match status" value="1"/>
</dbReference>
<name>A0A544T4Z8_9BACI</name>
<keyword evidence="1" id="KW-0813">Transport</keyword>
<proteinExistence type="predicted"/>
<dbReference type="AlphaFoldDB" id="A0A544T4Z8"/>
<organism evidence="5 6">
    <name type="scientific">Psychrobacillus lasiicapitis</name>
    <dbReference type="NCBI Taxonomy" id="1636719"/>
    <lineage>
        <taxon>Bacteria</taxon>
        <taxon>Bacillati</taxon>
        <taxon>Bacillota</taxon>
        <taxon>Bacilli</taxon>
        <taxon>Bacillales</taxon>
        <taxon>Bacillaceae</taxon>
        <taxon>Psychrobacillus</taxon>
    </lineage>
</organism>